<dbReference type="OrthoDB" id="9797825at2"/>
<name>A0A844Z2H1_9SPHN</name>
<dbReference type="PANTHER" id="PTHR21013">
    <property type="entry name" value="ATP SYNTHASE MITOCHONDRIAL F1 COMPLEX ASSEMBLY FACTOR 2/ATP12 PROTEIN, MITOCHONDRIAL PRECURSOR"/>
    <property type="match status" value="1"/>
</dbReference>
<dbReference type="InterPro" id="IPR023335">
    <property type="entry name" value="ATP12_ortho_dom_sf"/>
</dbReference>
<dbReference type="SUPFAM" id="SSF160909">
    <property type="entry name" value="ATP12-like"/>
    <property type="match status" value="1"/>
</dbReference>
<dbReference type="Proteomes" id="UP000460290">
    <property type="component" value="Unassembled WGS sequence"/>
</dbReference>
<reference evidence="4 5" key="1">
    <citation type="submission" date="2019-12" db="EMBL/GenBank/DDBJ databases">
        <title>Genomic-based taxomic classification of the family Erythrobacteraceae.</title>
        <authorList>
            <person name="Xu L."/>
        </authorList>
    </citation>
    <scope>NUCLEOTIDE SEQUENCE [LARGE SCALE GENOMIC DNA]</scope>
    <source>
        <strain evidence="4 5">KCTC 42006</strain>
    </source>
</reference>
<dbReference type="Pfam" id="PF07542">
    <property type="entry name" value="ATP12"/>
    <property type="match status" value="1"/>
</dbReference>
<evidence type="ECO:0000256" key="2">
    <source>
        <dbReference type="ARBA" id="ARBA00022946"/>
    </source>
</evidence>
<dbReference type="InterPro" id="IPR042272">
    <property type="entry name" value="ATP12_ATP_synth-F1-assembly_N"/>
</dbReference>
<dbReference type="PANTHER" id="PTHR21013:SF10">
    <property type="entry name" value="ATP SYNTHASE MITOCHONDRIAL F1 COMPLEX ASSEMBLY FACTOR 2"/>
    <property type="match status" value="1"/>
</dbReference>
<keyword evidence="5" id="KW-1185">Reference proteome</keyword>
<dbReference type="AlphaFoldDB" id="A0A844Z2H1"/>
<dbReference type="RefSeq" id="WP_160613304.1">
    <property type="nucleotide sequence ID" value="NZ_JAUFQM010000001.1"/>
</dbReference>
<dbReference type="Gene3D" id="1.10.3580.10">
    <property type="entry name" value="ATP12 ATPase"/>
    <property type="match status" value="1"/>
</dbReference>
<evidence type="ECO:0000313" key="4">
    <source>
        <dbReference type="EMBL" id="MXO82901.1"/>
    </source>
</evidence>
<protein>
    <submittedName>
        <fullName evidence="4">Molecular chaperone</fullName>
    </submittedName>
</protein>
<organism evidence="4 5">
    <name type="scientific">Pontixanthobacter aestiaquae</name>
    <dbReference type="NCBI Taxonomy" id="1509367"/>
    <lineage>
        <taxon>Bacteria</taxon>
        <taxon>Pseudomonadati</taxon>
        <taxon>Pseudomonadota</taxon>
        <taxon>Alphaproteobacteria</taxon>
        <taxon>Sphingomonadales</taxon>
        <taxon>Erythrobacteraceae</taxon>
        <taxon>Pontixanthobacter</taxon>
    </lineage>
</organism>
<evidence type="ECO:0000256" key="1">
    <source>
        <dbReference type="ARBA" id="ARBA00008231"/>
    </source>
</evidence>
<accession>A0A844Z2H1</accession>
<keyword evidence="3" id="KW-0143">Chaperone</keyword>
<gene>
    <name evidence="4" type="ORF">GRI35_05925</name>
</gene>
<evidence type="ECO:0000313" key="5">
    <source>
        <dbReference type="Proteomes" id="UP000460290"/>
    </source>
</evidence>
<keyword evidence="2" id="KW-0809">Transit peptide</keyword>
<dbReference type="Gene3D" id="3.30.2180.10">
    <property type="entry name" value="ATP12-like"/>
    <property type="match status" value="1"/>
</dbReference>
<proteinExistence type="inferred from homology"/>
<dbReference type="EMBL" id="WTYZ01000001">
    <property type="protein sequence ID" value="MXO82901.1"/>
    <property type="molecule type" value="Genomic_DNA"/>
</dbReference>
<comment type="caution">
    <text evidence="4">The sequence shown here is derived from an EMBL/GenBank/DDBJ whole genome shotgun (WGS) entry which is preliminary data.</text>
</comment>
<sequence length="233" mass="25897">MKRFYKAVDIEAADNGFRITLDGRGIKTALGKAQILPAQSLADAMAKEWSAQGDEIDPALFRYRDLADYAIDIIAPDRGTTIDKLLSFIETDTLCYRAGPEEPFYAKQQAIWDPLLTKLEAQEGITLERISGIMHKPQSPETHAKLSQRLNGFDDFALASTLTMASLAASLSVALRANASDADVNALWSAANLEEDWQIEQWGQDHDAQEVRKRRTADFLNAYEFGRLAADKT</sequence>
<evidence type="ECO:0000256" key="3">
    <source>
        <dbReference type="ARBA" id="ARBA00023186"/>
    </source>
</evidence>
<comment type="similarity">
    <text evidence="1">Belongs to the ATP12 family.</text>
</comment>
<dbReference type="GO" id="GO:0043461">
    <property type="term" value="P:proton-transporting ATP synthase complex assembly"/>
    <property type="evidence" value="ECO:0007669"/>
    <property type="project" value="InterPro"/>
</dbReference>
<dbReference type="InterPro" id="IPR011419">
    <property type="entry name" value="ATP12_ATP_synth-F1-assembly"/>
</dbReference>